<dbReference type="Proteomes" id="UP000438429">
    <property type="component" value="Unassembled WGS sequence"/>
</dbReference>
<dbReference type="AlphaFoldDB" id="A0A6A4RS12"/>
<protein>
    <submittedName>
        <fullName evidence="2">Uncharacterized protein</fullName>
    </submittedName>
</protein>
<sequence>MRLAVGQLWRGGRMRRGELLMSSVRIESRSQNVIPYRFFALRVNEETLYQWVESQHFELQSEHFSPPPPAPAEVSSVTDVERYSRDTPQYAFSRYGLFTLFKVMRQTSETRSIPPVLALEFQTMNSQLEVNVEVNGQCGNETTLPWNQNSGQDNANKRVVSTTTRGHSDGKPNGTTVNTEVCLPKRRRNISCSDPAVFAPQLRSQCDSRLGPNEKKTHLAPSCPTLCKPAADRFESEQDDFCLSEWQFRFHMLNPTFVRQREVTNEMKQSPEHDTAAL</sequence>
<proteinExistence type="predicted"/>
<organism evidence="2 3">
    <name type="scientific">Scophthalmus maximus</name>
    <name type="common">Turbot</name>
    <name type="synonym">Psetta maxima</name>
    <dbReference type="NCBI Taxonomy" id="52904"/>
    <lineage>
        <taxon>Eukaryota</taxon>
        <taxon>Metazoa</taxon>
        <taxon>Chordata</taxon>
        <taxon>Craniata</taxon>
        <taxon>Vertebrata</taxon>
        <taxon>Euteleostomi</taxon>
        <taxon>Actinopterygii</taxon>
        <taxon>Neopterygii</taxon>
        <taxon>Teleostei</taxon>
        <taxon>Neoteleostei</taxon>
        <taxon>Acanthomorphata</taxon>
        <taxon>Carangaria</taxon>
        <taxon>Pleuronectiformes</taxon>
        <taxon>Pleuronectoidei</taxon>
        <taxon>Scophthalmidae</taxon>
        <taxon>Scophthalmus</taxon>
    </lineage>
</organism>
<evidence type="ECO:0000313" key="3">
    <source>
        <dbReference type="Proteomes" id="UP000438429"/>
    </source>
</evidence>
<accession>A0A6A4RS12</accession>
<comment type="caution">
    <text evidence="2">The sequence shown here is derived from an EMBL/GenBank/DDBJ whole genome shotgun (WGS) entry which is preliminary data.</text>
</comment>
<name>A0A6A4RS12_SCOMX</name>
<evidence type="ECO:0000313" key="2">
    <source>
        <dbReference type="EMBL" id="KAF0023067.1"/>
    </source>
</evidence>
<gene>
    <name evidence="2" type="ORF">F2P81_023697</name>
</gene>
<dbReference type="EMBL" id="VEVO01000022">
    <property type="protein sequence ID" value="KAF0023067.1"/>
    <property type="molecule type" value="Genomic_DNA"/>
</dbReference>
<reference evidence="2 3" key="1">
    <citation type="submission" date="2019-06" db="EMBL/GenBank/DDBJ databases">
        <title>Draft genomes of female and male turbot (Scophthalmus maximus).</title>
        <authorList>
            <person name="Xu H."/>
            <person name="Xu X.-W."/>
            <person name="Shao C."/>
            <person name="Chen S."/>
        </authorList>
    </citation>
    <scope>NUCLEOTIDE SEQUENCE [LARGE SCALE GENOMIC DNA]</scope>
    <source>
        <strain evidence="2">Ysfricsl-2016a</strain>
        <tissue evidence="2">Blood</tissue>
    </source>
</reference>
<feature type="region of interest" description="Disordered" evidence="1">
    <location>
        <begin position="159"/>
        <end position="178"/>
    </location>
</feature>
<evidence type="ECO:0000256" key="1">
    <source>
        <dbReference type="SAM" id="MobiDB-lite"/>
    </source>
</evidence>